<sequence length="517" mass="57699">MAALIANTDQSSSSSSDGRDRLSELPDHLLLVVLDKVRRDDVRLAARTCVLSKRWRGLPLMLPRLVLRADSFLPVRARAGSVLPMRRLHQATAKFADALRFFLATDAGGQRHIRRLTLHFPLIKRRRRLHEIGRLVSAAAGRGEVGALEVTLDTVEGTPSIRRDGGDAVARGYARRFMRLFRAAPAVLVGSALRKLWLRNLCFRRAADPEGVLRACAALETLQLTYCWFAAASPLRVDAGPRSRLRELAVEECCVERVHVVQAPELRHLTCANWFSHQHQACACPVTFAPGSAPSLKKMTLTNRSAPGQLSCLKLSDLLENANPVEDLRLDFHHDRVWVQPENRSDLAVALSNLKRLRVSSMMPGSGISWTMFLVKAAPLLESFDIHVSPEPVCGSDDDDRGGAHRDLEWDAPPEHFERRHLRTVEIRGGIDPGRHAGFVRLVLERAVNLELLVLDARITCADCLKAKERDPSLVLSEFPEDKDGIDAFVRELRDGIPTSAQIILRSPCNQEFEYLN</sequence>
<keyword evidence="4" id="KW-1185">Reference proteome</keyword>
<dbReference type="SUPFAM" id="SSF81383">
    <property type="entry name" value="F-box domain"/>
    <property type="match status" value="1"/>
</dbReference>
<dbReference type="Gene3D" id="3.80.10.10">
    <property type="entry name" value="Ribonuclease Inhibitor"/>
    <property type="match status" value="1"/>
</dbReference>
<dbReference type="PANTHER" id="PTHR35545">
    <property type="entry name" value="F-BOX DOMAIN-CONTAINING PROTEIN"/>
    <property type="match status" value="1"/>
</dbReference>
<dbReference type="Pfam" id="PF23622">
    <property type="entry name" value="LRR_At1g61320_AtMIF1"/>
    <property type="match status" value="1"/>
</dbReference>
<dbReference type="EMBL" id="OZ075118">
    <property type="protein sequence ID" value="CAL5089223.1"/>
    <property type="molecule type" value="Genomic_DNA"/>
</dbReference>
<evidence type="ECO:0000256" key="1">
    <source>
        <dbReference type="SAM" id="MobiDB-lite"/>
    </source>
</evidence>
<protein>
    <recommendedName>
        <fullName evidence="2">At1g61320/AtMIF1 LRR domain-containing protein</fullName>
    </recommendedName>
</protein>
<proteinExistence type="predicted"/>
<gene>
    <name evidence="3" type="ORF">URODEC1_LOCUS113243</name>
</gene>
<feature type="domain" description="At1g61320/AtMIF1 LRR" evidence="2">
    <location>
        <begin position="192"/>
        <end position="509"/>
    </location>
</feature>
<reference evidence="3" key="1">
    <citation type="submission" date="2024-10" db="EMBL/GenBank/DDBJ databases">
        <authorList>
            <person name="Ryan C."/>
        </authorList>
    </citation>
    <scope>NUCLEOTIDE SEQUENCE [LARGE SCALE GENOMIC DNA]</scope>
</reference>
<evidence type="ECO:0000259" key="2">
    <source>
        <dbReference type="Pfam" id="PF23622"/>
    </source>
</evidence>
<dbReference type="InterPro" id="IPR036047">
    <property type="entry name" value="F-box-like_dom_sf"/>
</dbReference>
<dbReference type="PANTHER" id="PTHR35545:SF28">
    <property type="entry name" value="OS07G0645701 PROTEIN"/>
    <property type="match status" value="1"/>
</dbReference>
<accession>A0ABC9G704</accession>
<evidence type="ECO:0000313" key="3">
    <source>
        <dbReference type="EMBL" id="CAL5089223.1"/>
    </source>
</evidence>
<feature type="region of interest" description="Disordered" evidence="1">
    <location>
        <begin position="1"/>
        <end position="20"/>
    </location>
</feature>
<name>A0ABC9G704_9POAL</name>
<dbReference type="AlphaFoldDB" id="A0ABC9G704"/>
<dbReference type="InterPro" id="IPR032675">
    <property type="entry name" value="LRR_dom_sf"/>
</dbReference>
<organism evidence="3 4">
    <name type="scientific">Urochloa decumbens</name>
    <dbReference type="NCBI Taxonomy" id="240449"/>
    <lineage>
        <taxon>Eukaryota</taxon>
        <taxon>Viridiplantae</taxon>
        <taxon>Streptophyta</taxon>
        <taxon>Embryophyta</taxon>
        <taxon>Tracheophyta</taxon>
        <taxon>Spermatophyta</taxon>
        <taxon>Magnoliopsida</taxon>
        <taxon>Liliopsida</taxon>
        <taxon>Poales</taxon>
        <taxon>Poaceae</taxon>
        <taxon>PACMAD clade</taxon>
        <taxon>Panicoideae</taxon>
        <taxon>Panicodae</taxon>
        <taxon>Paniceae</taxon>
        <taxon>Melinidinae</taxon>
        <taxon>Urochloa</taxon>
    </lineage>
</organism>
<evidence type="ECO:0000313" key="4">
    <source>
        <dbReference type="Proteomes" id="UP001497457"/>
    </source>
</evidence>
<dbReference type="Proteomes" id="UP001497457">
    <property type="component" value="Chromosome 8b"/>
</dbReference>
<dbReference type="SUPFAM" id="SSF52047">
    <property type="entry name" value="RNI-like"/>
    <property type="match status" value="1"/>
</dbReference>
<dbReference type="InterPro" id="IPR055357">
    <property type="entry name" value="LRR_At1g61320_AtMIF1"/>
</dbReference>